<name>A0A2I1DIF7_9PROT</name>
<organism evidence="1 2">
    <name type="scientific">Acidithiobacillus marinus</name>
    <dbReference type="NCBI Taxonomy" id="187490"/>
    <lineage>
        <taxon>Bacteria</taxon>
        <taxon>Pseudomonadati</taxon>
        <taxon>Pseudomonadota</taxon>
        <taxon>Acidithiobacillia</taxon>
        <taxon>Acidithiobacillales</taxon>
        <taxon>Acidithiobacillaceae</taxon>
        <taxon>Acidithiobacillus</taxon>
    </lineage>
</organism>
<protein>
    <submittedName>
        <fullName evidence="1">Uncharacterized protein</fullName>
    </submittedName>
</protein>
<evidence type="ECO:0000313" key="1">
    <source>
        <dbReference type="EMBL" id="PKY09648.1"/>
    </source>
</evidence>
<reference evidence="1 2" key="1">
    <citation type="submission" date="2017-03" db="EMBL/GenBank/DDBJ databases">
        <title>Draft genime sequence of the acidophilic sulfur-oxidizing bacterium Acidithiobacillus sp. SH, isolated from seawater.</title>
        <authorList>
            <person name="Sharmin S."/>
            <person name="Tokuhisa M."/>
            <person name="Kanao T."/>
            <person name="Kamimura K."/>
        </authorList>
    </citation>
    <scope>NUCLEOTIDE SEQUENCE [LARGE SCALE GENOMIC DNA]</scope>
    <source>
        <strain evidence="1 2">SH</strain>
    </source>
</reference>
<keyword evidence="2" id="KW-1185">Reference proteome</keyword>
<dbReference type="EMBL" id="MXAV01000053">
    <property type="protein sequence ID" value="PKY09648.1"/>
    <property type="molecule type" value="Genomic_DNA"/>
</dbReference>
<evidence type="ECO:0000313" key="2">
    <source>
        <dbReference type="Proteomes" id="UP000234329"/>
    </source>
</evidence>
<dbReference type="InParanoid" id="A0A2I1DIF7"/>
<sequence>MENDTTNLCALAMQCTPAAREAARTLRDAVSREADQWLDQGFLIPGPPVWEAAAAIFEQVSQLPGSGSAIRGETTDAQRLDLICALARSIHGLETQLDIAWSSRWSRFRSLSEHYDTCTQAAEVLAQCNIGQRENLLTRMHTDVKIIYSEEASNR</sequence>
<comment type="caution">
    <text evidence="1">The sequence shown here is derived from an EMBL/GenBank/DDBJ whole genome shotgun (WGS) entry which is preliminary data.</text>
</comment>
<dbReference type="RefSeq" id="WP_101538858.1">
    <property type="nucleotide sequence ID" value="NZ_MXAV01000053.1"/>
</dbReference>
<gene>
    <name evidence="1" type="ORF">B1757_13675</name>
</gene>
<dbReference type="AlphaFoldDB" id="A0A2I1DIF7"/>
<proteinExistence type="predicted"/>
<dbReference type="Proteomes" id="UP000234329">
    <property type="component" value="Unassembled WGS sequence"/>
</dbReference>
<accession>A0A2I1DIF7</accession>